<dbReference type="Proteomes" id="UP000243688">
    <property type="component" value="Unassembled WGS sequence"/>
</dbReference>
<gene>
    <name evidence="3" type="ORF">BLM47_10405</name>
</gene>
<sequence>MEQLGERLRRARERRGMTQIQAAAKVGISNGTLSGYERNYREPDMRTLRRLAELYGVSIDYLLTGREFISRPPQDGERVDWGRIPEHPDDSLTEDEIAFLRGCLALFRTYASSRQT</sequence>
<dbReference type="Pfam" id="PF01381">
    <property type="entry name" value="HTH_3"/>
    <property type="match status" value="1"/>
</dbReference>
<dbReference type="PANTHER" id="PTHR46797:SF1">
    <property type="entry name" value="METHYLPHOSPHONATE SYNTHASE"/>
    <property type="match status" value="1"/>
</dbReference>
<evidence type="ECO:0000256" key="1">
    <source>
        <dbReference type="ARBA" id="ARBA00023125"/>
    </source>
</evidence>
<dbReference type="GO" id="GO:0003700">
    <property type="term" value="F:DNA-binding transcription factor activity"/>
    <property type="evidence" value="ECO:0007669"/>
    <property type="project" value="TreeGrafter"/>
</dbReference>
<evidence type="ECO:0000259" key="2">
    <source>
        <dbReference type="PROSITE" id="PS50943"/>
    </source>
</evidence>
<dbReference type="PROSITE" id="PS50943">
    <property type="entry name" value="HTH_CROC1"/>
    <property type="match status" value="1"/>
</dbReference>
<name>A0A2A6DYG2_9BACL</name>
<dbReference type="SUPFAM" id="SSF47413">
    <property type="entry name" value="lambda repressor-like DNA-binding domains"/>
    <property type="match status" value="1"/>
</dbReference>
<dbReference type="SMART" id="SM00530">
    <property type="entry name" value="HTH_XRE"/>
    <property type="match status" value="1"/>
</dbReference>
<dbReference type="GO" id="GO:0003677">
    <property type="term" value="F:DNA binding"/>
    <property type="evidence" value="ECO:0007669"/>
    <property type="project" value="UniProtKB-KW"/>
</dbReference>
<accession>A0A2A6DYG2</accession>
<organism evidence="3 4">
    <name type="scientific">Candidatus Reconcilbacillus cellulovorans</name>
    <dbReference type="NCBI Taxonomy" id="1906605"/>
    <lineage>
        <taxon>Bacteria</taxon>
        <taxon>Bacillati</taxon>
        <taxon>Bacillota</taxon>
        <taxon>Bacilli</taxon>
        <taxon>Bacillales</taxon>
        <taxon>Paenibacillaceae</taxon>
        <taxon>Candidatus Reconcilbacillus</taxon>
    </lineage>
</organism>
<dbReference type="GO" id="GO:0005829">
    <property type="term" value="C:cytosol"/>
    <property type="evidence" value="ECO:0007669"/>
    <property type="project" value="TreeGrafter"/>
</dbReference>
<proteinExistence type="predicted"/>
<keyword evidence="1" id="KW-0238">DNA-binding</keyword>
<dbReference type="PANTHER" id="PTHR46797">
    <property type="entry name" value="HTH-TYPE TRANSCRIPTIONAL REGULATOR"/>
    <property type="match status" value="1"/>
</dbReference>
<evidence type="ECO:0000313" key="3">
    <source>
        <dbReference type="EMBL" id="PDO09831.1"/>
    </source>
</evidence>
<dbReference type="InterPro" id="IPR010982">
    <property type="entry name" value="Lambda_DNA-bd_dom_sf"/>
</dbReference>
<dbReference type="CDD" id="cd00093">
    <property type="entry name" value="HTH_XRE"/>
    <property type="match status" value="1"/>
</dbReference>
<reference evidence="3 4" key="1">
    <citation type="submission" date="2016-12" db="EMBL/GenBank/DDBJ databases">
        <title>Candidatus Reconcilibacillus cellulovorans genome.</title>
        <authorList>
            <person name="Kolinko S."/>
            <person name="Wu Y.-W."/>
            <person name="Tachea F."/>
            <person name="Denzel E."/>
            <person name="Hiras J."/>
            <person name="Baecker N."/>
            <person name="Chan L.J."/>
            <person name="Eichorst S.A."/>
            <person name="Frey D."/>
            <person name="Adams P.D."/>
            <person name="Pray T."/>
            <person name="Tanjore D."/>
            <person name="Petzold C.J."/>
            <person name="Gladden J.M."/>
            <person name="Simmons B.A."/>
            <person name="Singer S.W."/>
        </authorList>
    </citation>
    <scope>NUCLEOTIDE SEQUENCE [LARGE SCALE GENOMIC DNA]</scope>
    <source>
        <strain evidence="3">JTherm</strain>
    </source>
</reference>
<evidence type="ECO:0000313" key="4">
    <source>
        <dbReference type="Proteomes" id="UP000243688"/>
    </source>
</evidence>
<dbReference type="InterPro" id="IPR001387">
    <property type="entry name" value="Cro/C1-type_HTH"/>
</dbReference>
<protein>
    <recommendedName>
        <fullName evidence="2">HTH cro/C1-type domain-containing protein</fullName>
    </recommendedName>
</protein>
<dbReference type="Gene3D" id="1.10.260.40">
    <property type="entry name" value="lambda repressor-like DNA-binding domains"/>
    <property type="match status" value="1"/>
</dbReference>
<feature type="domain" description="HTH cro/C1-type" evidence="2">
    <location>
        <begin position="8"/>
        <end position="62"/>
    </location>
</feature>
<dbReference type="EMBL" id="MOXJ01000026">
    <property type="protein sequence ID" value="PDO09831.1"/>
    <property type="molecule type" value="Genomic_DNA"/>
</dbReference>
<comment type="caution">
    <text evidence="3">The sequence shown here is derived from an EMBL/GenBank/DDBJ whole genome shotgun (WGS) entry which is preliminary data.</text>
</comment>
<dbReference type="InterPro" id="IPR050807">
    <property type="entry name" value="TransReg_Diox_bact_type"/>
</dbReference>
<dbReference type="AlphaFoldDB" id="A0A2A6DYG2"/>